<dbReference type="AlphaFoldDB" id="A0A1I8A8J7"/>
<evidence type="ECO:0000313" key="2">
    <source>
        <dbReference type="Proteomes" id="UP000095287"/>
    </source>
</evidence>
<sequence length="113" mass="11825">MYAPNGDKISTFHVGRVTSLQAATGNLNNTVLHVPTPQLASSPTGLPYPGQPVSTSRRLNPPPNSAFPPRPQCVAFHRLGRSPSRNVVGFFGALNASFIGPVASTCRASFAGP</sequence>
<proteinExistence type="predicted"/>
<keyword evidence="2" id="KW-1185">Reference proteome</keyword>
<dbReference type="Proteomes" id="UP000095287">
    <property type="component" value="Unplaced"/>
</dbReference>
<organism evidence="2 3">
    <name type="scientific">Steinernema glaseri</name>
    <dbReference type="NCBI Taxonomy" id="37863"/>
    <lineage>
        <taxon>Eukaryota</taxon>
        <taxon>Metazoa</taxon>
        <taxon>Ecdysozoa</taxon>
        <taxon>Nematoda</taxon>
        <taxon>Chromadorea</taxon>
        <taxon>Rhabditida</taxon>
        <taxon>Tylenchina</taxon>
        <taxon>Panagrolaimomorpha</taxon>
        <taxon>Strongyloidoidea</taxon>
        <taxon>Steinernematidae</taxon>
        <taxon>Steinernema</taxon>
    </lineage>
</organism>
<dbReference type="WBParaSite" id="L893_g3392.t1">
    <property type="protein sequence ID" value="L893_g3392.t1"/>
    <property type="gene ID" value="L893_g3392"/>
</dbReference>
<feature type="region of interest" description="Disordered" evidence="1">
    <location>
        <begin position="34"/>
        <end position="69"/>
    </location>
</feature>
<name>A0A1I8A8J7_9BILA</name>
<evidence type="ECO:0000256" key="1">
    <source>
        <dbReference type="SAM" id="MobiDB-lite"/>
    </source>
</evidence>
<evidence type="ECO:0000313" key="3">
    <source>
        <dbReference type="WBParaSite" id="L893_g3392.t1"/>
    </source>
</evidence>
<accession>A0A1I8A8J7</accession>
<feature type="compositionally biased region" description="Pro residues" evidence="1">
    <location>
        <begin position="60"/>
        <end position="69"/>
    </location>
</feature>
<reference evidence="3" key="1">
    <citation type="submission" date="2016-11" db="UniProtKB">
        <authorList>
            <consortium name="WormBaseParasite"/>
        </authorList>
    </citation>
    <scope>IDENTIFICATION</scope>
</reference>
<protein>
    <submittedName>
        <fullName evidence="3">Uncharacterized protein</fullName>
    </submittedName>
</protein>